<comment type="caution">
    <text evidence="6">The sequence shown here is derived from an EMBL/GenBank/DDBJ whole genome shotgun (WGS) entry which is preliminary data.</text>
</comment>
<dbReference type="GO" id="GO:0003676">
    <property type="term" value="F:nucleic acid binding"/>
    <property type="evidence" value="ECO:0007669"/>
    <property type="project" value="InterPro"/>
</dbReference>
<dbReference type="Gene3D" id="3.40.50.300">
    <property type="entry name" value="P-loop containing nucleotide triphosphate hydrolases"/>
    <property type="match status" value="1"/>
</dbReference>
<dbReference type="GO" id="GO:0005829">
    <property type="term" value="C:cytosol"/>
    <property type="evidence" value="ECO:0007669"/>
    <property type="project" value="TreeGrafter"/>
</dbReference>
<evidence type="ECO:0000256" key="3">
    <source>
        <dbReference type="ARBA" id="ARBA00022806"/>
    </source>
</evidence>
<dbReference type="SUPFAM" id="SSF52540">
    <property type="entry name" value="P-loop containing nucleoside triphosphate hydrolases"/>
    <property type="match status" value="1"/>
</dbReference>
<dbReference type="SMART" id="SM00487">
    <property type="entry name" value="DEXDc"/>
    <property type="match status" value="1"/>
</dbReference>
<sequence>MSFKKLNTPLKETLDHLRMEQPTPFQKKILPRIKSGANIFGIAPDGAGKTTALIIGTIQQLKGEAFQDAPRALIFVKDKEAALELEEKFKVFLKNTSLRIFSAFDEPNIEDQKIEIYYGVDIVISTPKKLKKLFKISGINLNELKVLAVEDADFLVKTSDYNDLIQIPEHVTKCQYLVFATSMDAKVGRLQDSFMSHSEVVTSK</sequence>
<feature type="domain" description="Helicase ATP-binding" evidence="5">
    <location>
        <begin position="30"/>
        <end position="201"/>
    </location>
</feature>
<keyword evidence="3" id="KW-0347">Helicase</keyword>
<keyword evidence="2" id="KW-0378">Hydrolase</keyword>
<dbReference type="PANTHER" id="PTHR47959:SF13">
    <property type="entry name" value="ATP-DEPENDENT RNA HELICASE RHLE"/>
    <property type="match status" value="1"/>
</dbReference>
<evidence type="ECO:0000256" key="1">
    <source>
        <dbReference type="ARBA" id="ARBA00022741"/>
    </source>
</evidence>
<dbReference type="PANTHER" id="PTHR47959">
    <property type="entry name" value="ATP-DEPENDENT RNA HELICASE RHLE-RELATED"/>
    <property type="match status" value="1"/>
</dbReference>
<dbReference type="PROSITE" id="PS51192">
    <property type="entry name" value="HELICASE_ATP_BIND_1"/>
    <property type="match status" value="1"/>
</dbReference>
<reference evidence="6" key="2">
    <citation type="submission" date="2020-09" db="EMBL/GenBank/DDBJ databases">
        <authorList>
            <person name="Sun Q."/>
            <person name="Kim S."/>
        </authorList>
    </citation>
    <scope>NUCLEOTIDE SEQUENCE</scope>
    <source>
        <strain evidence="6">KCTC 12719</strain>
    </source>
</reference>
<dbReference type="GO" id="GO:0003724">
    <property type="term" value="F:RNA helicase activity"/>
    <property type="evidence" value="ECO:0007669"/>
    <property type="project" value="TreeGrafter"/>
</dbReference>
<dbReference type="InterPro" id="IPR014001">
    <property type="entry name" value="Helicase_ATP-bd"/>
</dbReference>
<organism evidence="6 7">
    <name type="scientific">Salinimicrobium marinum</name>
    <dbReference type="NCBI Taxonomy" id="680283"/>
    <lineage>
        <taxon>Bacteria</taxon>
        <taxon>Pseudomonadati</taxon>
        <taxon>Bacteroidota</taxon>
        <taxon>Flavobacteriia</taxon>
        <taxon>Flavobacteriales</taxon>
        <taxon>Flavobacteriaceae</taxon>
        <taxon>Salinimicrobium</taxon>
    </lineage>
</organism>
<dbReference type="InterPro" id="IPR027417">
    <property type="entry name" value="P-loop_NTPase"/>
</dbReference>
<proteinExistence type="predicted"/>
<evidence type="ECO:0000313" key="6">
    <source>
        <dbReference type="EMBL" id="GHA23330.1"/>
    </source>
</evidence>
<keyword evidence="4" id="KW-0067">ATP-binding</keyword>
<keyword evidence="7" id="KW-1185">Reference proteome</keyword>
<gene>
    <name evidence="6" type="ORF">GCM10007103_00460</name>
</gene>
<dbReference type="GO" id="GO:0016787">
    <property type="term" value="F:hydrolase activity"/>
    <property type="evidence" value="ECO:0007669"/>
    <property type="project" value="UniProtKB-KW"/>
</dbReference>
<dbReference type="InterPro" id="IPR050079">
    <property type="entry name" value="DEAD_box_RNA_helicase"/>
</dbReference>
<dbReference type="Pfam" id="PF00270">
    <property type="entry name" value="DEAD"/>
    <property type="match status" value="1"/>
</dbReference>
<dbReference type="GO" id="GO:0005524">
    <property type="term" value="F:ATP binding"/>
    <property type="evidence" value="ECO:0007669"/>
    <property type="project" value="UniProtKB-KW"/>
</dbReference>
<evidence type="ECO:0000313" key="7">
    <source>
        <dbReference type="Proteomes" id="UP000610456"/>
    </source>
</evidence>
<dbReference type="RefSeq" id="WP_189602616.1">
    <property type="nucleotide sequence ID" value="NZ_BMXB01000001.1"/>
</dbReference>
<evidence type="ECO:0000256" key="2">
    <source>
        <dbReference type="ARBA" id="ARBA00022801"/>
    </source>
</evidence>
<name>A0A918S3Q1_9FLAO</name>
<dbReference type="Proteomes" id="UP000610456">
    <property type="component" value="Unassembled WGS sequence"/>
</dbReference>
<protein>
    <recommendedName>
        <fullName evidence="5">Helicase ATP-binding domain-containing protein</fullName>
    </recommendedName>
</protein>
<dbReference type="AlphaFoldDB" id="A0A918S3Q1"/>
<keyword evidence="1" id="KW-0547">Nucleotide-binding</keyword>
<accession>A0A918S3Q1</accession>
<evidence type="ECO:0000259" key="5">
    <source>
        <dbReference type="PROSITE" id="PS51192"/>
    </source>
</evidence>
<dbReference type="InterPro" id="IPR011545">
    <property type="entry name" value="DEAD/DEAH_box_helicase_dom"/>
</dbReference>
<evidence type="ECO:0000256" key="4">
    <source>
        <dbReference type="ARBA" id="ARBA00022840"/>
    </source>
</evidence>
<dbReference type="EMBL" id="BMXB01000001">
    <property type="protein sequence ID" value="GHA23330.1"/>
    <property type="molecule type" value="Genomic_DNA"/>
</dbReference>
<reference evidence="6" key="1">
    <citation type="journal article" date="2014" name="Int. J. Syst. Evol. Microbiol.">
        <title>Complete genome sequence of Corynebacterium casei LMG S-19264T (=DSM 44701T), isolated from a smear-ripened cheese.</title>
        <authorList>
            <consortium name="US DOE Joint Genome Institute (JGI-PGF)"/>
            <person name="Walter F."/>
            <person name="Albersmeier A."/>
            <person name="Kalinowski J."/>
            <person name="Ruckert C."/>
        </authorList>
    </citation>
    <scope>NUCLEOTIDE SEQUENCE</scope>
    <source>
        <strain evidence="6">KCTC 12719</strain>
    </source>
</reference>